<protein>
    <submittedName>
        <fullName evidence="1">ATPase AAA</fullName>
    </submittedName>
</protein>
<comment type="caution">
    <text evidence="1">The sequence shown here is derived from an EMBL/GenBank/DDBJ whole genome shotgun (WGS) entry which is preliminary data.</text>
</comment>
<proteinExistence type="predicted"/>
<dbReference type="Gene3D" id="3.40.50.300">
    <property type="entry name" value="P-loop containing nucleotide triphosphate hydrolases"/>
    <property type="match status" value="1"/>
</dbReference>
<gene>
    <name evidence="1" type="ORF">AFM18_23695</name>
</gene>
<evidence type="ECO:0000313" key="2">
    <source>
        <dbReference type="Proteomes" id="UP000037511"/>
    </source>
</evidence>
<sequence length="176" mass="20772">MTTLKALGPRICLLGPSNSGKSTLAEAISRKQGLPAVHLDQLYHTPYTDWEPRPEAEFLRLHQQTIQQEKWIIEGNYTRSLGQRLDRATGFILLDASTITSLFRYLRRTWWEHDRRGGLEGGKDSVKWRMIHHIVGVTRSNRRRYAEMFERIDLPKVKLATIAELKWFYRQERLRR</sequence>
<dbReference type="InterPro" id="IPR027417">
    <property type="entry name" value="P-loop_NTPase"/>
</dbReference>
<accession>A0AAW3I041</accession>
<dbReference type="PANTHER" id="PTHR37816:SF1">
    <property type="entry name" value="TOXIN"/>
    <property type="match status" value="1"/>
</dbReference>
<dbReference type="SUPFAM" id="SSF52540">
    <property type="entry name" value="P-loop containing nucleoside triphosphate hydrolases"/>
    <property type="match status" value="1"/>
</dbReference>
<dbReference type="PANTHER" id="PTHR37816">
    <property type="entry name" value="YALI0E33011P"/>
    <property type="match status" value="1"/>
</dbReference>
<dbReference type="EMBL" id="LGVG01000041">
    <property type="protein sequence ID" value="KNE24947.1"/>
    <property type="molecule type" value="Genomic_DNA"/>
</dbReference>
<dbReference type="InterPro" id="IPR052922">
    <property type="entry name" value="Cytidylate_Kinase-2"/>
</dbReference>
<dbReference type="AlphaFoldDB" id="A0AAW3I041"/>
<organism evidence="1 2">
    <name type="scientific">Achromobacter spanius</name>
    <dbReference type="NCBI Taxonomy" id="217203"/>
    <lineage>
        <taxon>Bacteria</taxon>
        <taxon>Pseudomonadati</taxon>
        <taxon>Pseudomonadota</taxon>
        <taxon>Betaproteobacteria</taxon>
        <taxon>Burkholderiales</taxon>
        <taxon>Alcaligenaceae</taxon>
        <taxon>Achromobacter</taxon>
    </lineage>
</organism>
<name>A0AAW3I041_9BURK</name>
<dbReference type="Proteomes" id="UP000037511">
    <property type="component" value="Unassembled WGS sequence"/>
</dbReference>
<reference evidence="1 2" key="1">
    <citation type="submission" date="2015-07" db="EMBL/GenBank/DDBJ databases">
        <title>Draft genome of Achromobacter spanius.</title>
        <authorList>
            <person name="Wang X."/>
        </authorList>
    </citation>
    <scope>NUCLEOTIDE SEQUENCE [LARGE SCALE GENOMIC DNA]</scope>
    <source>
        <strain evidence="1 2">CGMCC9173</strain>
    </source>
</reference>
<evidence type="ECO:0000313" key="1">
    <source>
        <dbReference type="EMBL" id="KNE24947.1"/>
    </source>
</evidence>